<evidence type="ECO:0000313" key="3">
    <source>
        <dbReference type="Proteomes" id="UP001396334"/>
    </source>
</evidence>
<feature type="compositionally biased region" description="Pro residues" evidence="1">
    <location>
        <begin position="1"/>
        <end position="21"/>
    </location>
</feature>
<dbReference type="EMBL" id="JBBPBN010000034">
    <property type="protein sequence ID" value="KAK9003505.1"/>
    <property type="molecule type" value="Genomic_DNA"/>
</dbReference>
<evidence type="ECO:0000313" key="2">
    <source>
        <dbReference type="EMBL" id="KAK9003505.1"/>
    </source>
</evidence>
<accession>A0ABR2QS47</accession>
<comment type="caution">
    <text evidence="2">The sequence shown here is derived from an EMBL/GenBank/DDBJ whole genome shotgun (WGS) entry which is preliminary data.</text>
</comment>
<keyword evidence="3" id="KW-1185">Reference proteome</keyword>
<reference evidence="2 3" key="1">
    <citation type="journal article" date="2024" name="G3 (Bethesda)">
        <title>Genome assembly of Hibiscus sabdariffa L. provides insights into metabolisms of medicinal natural products.</title>
        <authorList>
            <person name="Kim T."/>
        </authorList>
    </citation>
    <scope>NUCLEOTIDE SEQUENCE [LARGE SCALE GENOMIC DNA]</scope>
    <source>
        <strain evidence="2">TK-2024</strain>
        <tissue evidence="2">Old leaves</tissue>
    </source>
</reference>
<feature type="compositionally biased region" description="Basic and acidic residues" evidence="1">
    <location>
        <begin position="43"/>
        <end position="54"/>
    </location>
</feature>
<sequence length="161" mass="17745">MLLPSSPPTPPRRTQPMPPADPSEGAGNTEEVHFSTDAENDIFDWHTPMEHHAQPDATDIPEISIAQKHKAPTPTTEEILSIERPMLDASIRRKGKTPARRTITRNTTSSPDDEEQITPRPAKRQRGGSQIIITDSDDSSSAEQLVENPEQSTDPSLSHTI</sequence>
<name>A0ABR2QS47_9ROSI</name>
<feature type="compositionally biased region" description="Polar residues" evidence="1">
    <location>
        <begin position="149"/>
        <end position="161"/>
    </location>
</feature>
<gene>
    <name evidence="2" type="ORF">V6N11_061064</name>
</gene>
<dbReference type="Proteomes" id="UP001396334">
    <property type="component" value="Unassembled WGS sequence"/>
</dbReference>
<feature type="region of interest" description="Disordered" evidence="1">
    <location>
        <begin position="1"/>
        <end position="161"/>
    </location>
</feature>
<protein>
    <submittedName>
        <fullName evidence="2">Uncharacterized protein</fullName>
    </submittedName>
</protein>
<proteinExistence type="predicted"/>
<organism evidence="2 3">
    <name type="scientific">Hibiscus sabdariffa</name>
    <name type="common">roselle</name>
    <dbReference type="NCBI Taxonomy" id="183260"/>
    <lineage>
        <taxon>Eukaryota</taxon>
        <taxon>Viridiplantae</taxon>
        <taxon>Streptophyta</taxon>
        <taxon>Embryophyta</taxon>
        <taxon>Tracheophyta</taxon>
        <taxon>Spermatophyta</taxon>
        <taxon>Magnoliopsida</taxon>
        <taxon>eudicotyledons</taxon>
        <taxon>Gunneridae</taxon>
        <taxon>Pentapetalae</taxon>
        <taxon>rosids</taxon>
        <taxon>malvids</taxon>
        <taxon>Malvales</taxon>
        <taxon>Malvaceae</taxon>
        <taxon>Malvoideae</taxon>
        <taxon>Hibiscus</taxon>
    </lineage>
</organism>
<feature type="compositionally biased region" description="Basic residues" evidence="1">
    <location>
        <begin position="92"/>
        <end position="103"/>
    </location>
</feature>
<evidence type="ECO:0000256" key="1">
    <source>
        <dbReference type="SAM" id="MobiDB-lite"/>
    </source>
</evidence>